<proteinExistence type="predicted"/>
<keyword evidence="1" id="KW-1133">Transmembrane helix</keyword>
<keyword evidence="1" id="KW-0472">Membrane</keyword>
<feature type="transmembrane region" description="Helical" evidence="1">
    <location>
        <begin position="58"/>
        <end position="79"/>
    </location>
</feature>
<organism evidence="2 3">
    <name type="scientific">Urochloa decumbens</name>
    <dbReference type="NCBI Taxonomy" id="240449"/>
    <lineage>
        <taxon>Eukaryota</taxon>
        <taxon>Viridiplantae</taxon>
        <taxon>Streptophyta</taxon>
        <taxon>Embryophyta</taxon>
        <taxon>Tracheophyta</taxon>
        <taxon>Spermatophyta</taxon>
        <taxon>Magnoliopsida</taxon>
        <taxon>Liliopsida</taxon>
        <taxon>Poales</taxon>
        <taxon>Poaceae</taxon>
        <taxon>PACMAD clade</taxon>
        <taxon>Panicoideae</taxon>
        <taxon>Panicodae</taxon>
        <taxon>Paniceae</taxon>
        <taxon>Melinidinae</taxon>
        <taxon>Urochloa</taxon>
    </lineage>
</organism>
<reference evidence="2 3" key="2">
    <citation type="submission" date="2024-10" db="EMBL/GenBank/DDBJ databases">
        <authorList>
            <person name="Ryan C."/>
        </authorList>
    </citation>
    <scope>NUCLEOTIDE SEQUENCE [LARGE SCALE GENOMIC DNA]</scope>
</reference>
<evidence type="ECO:0000256" key="1">
    <source>
        <dbReference type="SAM" id="Phobius"/>
    </source>
</evidence>
<keyword evidence="1" id="KW-0812">Transmembrane</keyword>
<feature type="transmembrane region" description="Helical" evidence="1">
    <location>
        <begin position="25"/>
        <end position="43"/>
    </location>
</feature>
<accession>A0ABC9FNX5</accession>
<gene>
    <name evidence="2" type="ORF">URODEC1_LOCUS107273</name>
</gene>
<dbReference type="Proteomes" id="UP001497457">
    <property type="component" value="Chromosome 7b"/>
</dbReference>
<evidence type="ECO:0000313" key="3">
    <source>
        <dbReference type="Proteomes" id="UP001497457"/>
    </source>
</evidence>
<protein>
    <submittedName>
        <fullName evidence="2">Uncharacterized protein</fullName>
    </submittedName>
</protein>
<feature type="transmembrane region" description="Helical" evidence="1">
    <location>
        <begin position="91"/>
        <end position="109"/>
    </location>
</feature>
<name>A0ABC9FNX5_9POAL</name>
<dbReference type="AlphaFoldDB" id="A0ABC9FNX5"/>
<reference evidence="3" key="1">
    <citation type="submission" date="2024-06" db="EMBL/GenBank/DDBJ databases">
        <authorList>
            <person name="Ryan C."/>
        </authorList>
    </citation>
    <scope>NUCLEOTIDE SEQUENCE [LARGE SCALE GENOMIC DNA]</scope>
</reference>
<evidence type="ECO:0000313" key="2">
    <source>
        <dbReference type="EMBL" id="CAL5078724.1"/>
    </source>
</evidence>
<sequence length="157" mass="16385">MGAKISSLFSDLRASASPDPSPSNALALVLLTYVAGVMIGVLAESKDTMAGWNTAKKAAYWATAVLTMALLGAGLMAATAERFRNTEVSSFCAKLGTILASALLVIAISCKFKPWGGVASVSAAAAVACVMAVVWVWTEPAAREAIQGCWSRIWKTR</sequence>
<dbReference type="EMBL" id="OZ075117">
    <property type="protein sequence ID" value="CAL5078724.1"/>
    <property type="molecule type" value="Genomic_DNA"/>
</dbReference>
<feature type="transmembrane region" description="Helical" evidence="1">
    <location>
        <begin position="115"/>
        <end position="137"/>
    </location>
</feature>
<keyword evidence="3" id="KW-1185">Reference proteome</keyword>